<dbReference type="InterPro" id="IPR014020">
    <property type="entry name" value="Tensin_C2-dom"/>
</dbReference>
<gene>
    <name evidence="6" type="ORF">SI7747_03003915</name>
</gene>
<dbReference type="Pfam" id="PF10409">
    <property type="entry name" value="PTEN_C2"/>
    <property type="match status" value="1"/>
</dbReference>
<dbReference type="PANTHER" id="PTHR45733:SF10">
    <property type="entry name" value="FORMIN-LIKE PROTEIN 15A-RELATED"/>
    <property type="match status" value="1"/>
</dbReference>
<dbReference type="EMBL" id="CACRZD030000003">
    <property type="protein sequence ID" value="CAA6657447.1"/>
    <property type="molecule type" value="Genomic_DNA"/>
</dbReference>
<dbReference type="InterPro" id="IPR051144">
    <property type="entry name" value="Formin_homology_domain"/>
</dbReference>
<keyword evidence="2" id="KW-0378">Hydrolase</keyword>
<dbReference type="GO" id="GO:0004721">
    <property type="term" value="F:phosphoprotein phosphatase activity"/>
    <property type="evidence" value="ECO:0007669"/>
    <property type="project" value="UniProtKB-KW"/>
</dbReference>
<proteinExistence type="predicted"/>
<dbReference type="GO" id="GO:0016020">
    <property type="term" value="C:membrane"/>
    <property type="evidence" value="ECO:0007669"/>
    <property type="project" value="UniProtKB-SubCell"/>
</dbReference>
<evidence type="ECO:0000256" key="2">
    <source>
        <dbReference type="ARBA" id="ARBA00022912"/>
    </source>
</evidence>
<dbReference type="SUPFAM" id="SSF52799">
    <property type="entry name" value="(Phosphotyrosine protein) phosphatases II"/>
    <property type="match status" value="1"/>
</dbReference>
<dbReference type="InterPro" id="IPR035892">
    <property type="entry name" value="C2_domain_sf"/>
</dbReference>
<keyword evidence="3" id="KW-0472">Membrane</keyword>
<accession>A0A7I8IKE3</accession>
<dbReference type="PROSITE" id="PS00236">
    <property type="entry name" value="NEUROTR_ION_CHANNEL"/>
    <property type="match status" value="1"/>
</dbReference>
<evidence type="ECO:0000256" key="1">
    <source>
        <dbReference type="ARBA" id="ARBA00004370"/>
    </source>
</evidence>
<evidence type="ECO:0000256" key="3">
    <source>
        <dbReference type="ARBA" id="ARBA00023136"/>
    </source>
</evidence>
<dbReference type="Gene3D" id="3.90.190.10">
    <property type="entry name" value="Protein tyrosine phosphatase superfamily"/>
    <property type="match status" value="1"/>
</dbReference>
<evidence type="ECO:0000259" key="5">
    <source>
        <dbReference type="PROSITE" id="PS51182"/>
    </source>
</evidence>
<feature type="domain" description="C2 tensin-type" evidence="5">
    <location>
        <begin position="181"/>
        <end position="320"/>
    </location>
</feature>
<dbReference type="InterPro" id="IPR018000">
    <property type="entry name" value="Neurotransmitter_ion_chnl_CS"/>
</dbReference>
<dbReference type="SUPFAM" id="SSF49562">
    <property type="entry name" value="C2 domain (Calcium/lipid-binding domain, CaLB)"/>
    <property type="match status" value="1"/>
</dbReference>
<dbReference type="SMART" id="SM01326">
    <property type="entry name" value="PTEN_C2"/>
    <property type="match status" value="1"/>
</dbReference>
<name>A0A7I8IKE3_SPIIN</name>
<evidence type="ECO:0000313" key="6">
    <source>
        <dbReference type="EMBL" id="CAA2617753.1"/>
    </source>
</evidence>
<dbReference type="PROSITE" id="PS51182">
    <property type="entry name" value="C2_TENSIN"/>
    <property type="match status" value="1"/>
</dbReference>
<sequence length="707" mass="80196">MALFRRLFYRKPPDRLLEISERVYVFDCCFAADALGEHEYKEYISGIMEQLQVYFPEASYMVFNFTERAKRSQTSDILSNCDLNVMDYPQDYEGCPLLPLEMIHRFLKSSESWLSLEGQQNILLMHCERGGWPVLAFMLAGLLLYRKQESFFSSLNHQPSQLRYLQYISRRGSDSDWSPLDACLTLDCLILSSLPNFNGQGGFRPIVRVRGQDPLTPGERTSKVLFSSGKTKKHGRDHGQAGGSPVKVNVHCRVQGDVVLECLYLCGDQQHEEMMLRVMFNTAFIQGNILILNRDEIDVVRNSKDQFPKDFKAEVQFSDSDSVGSELPMEDAAEDEDEIEGASAEEFFEAEEIFSNADWEEAKRESDFHIAQMVSPFRDIDREEGIPVMKDELKSKLMRNAEHVIVNPVSQKENGPSGEIQTQEIPLLTSHRSRRLVIDSFGNDEEKMSSKTGSEIQVSNNVDNCGLAGEVKPRFETVAIESVDVGTNNEELLFPSYESEDRMMIRNASNFVPQEARSDEFVAEALGDARWARYNTLTSILPQNRTSDLLNRKNLWIPLLSGDLIQTSGHLTLKKPIACNDKPPSYPASFEQTCEVDKSQGNCLNPTKPKTVSRWISQKKSSSATSVHLPSHPPSRYNSAPPALAISAIPQDSDGYKNTESLLSSFLHRQKHLLRVLHHLTIHQLAPPLNLLSQPHRLPHHFLLHHY</sequence>
<organism evidence="6">
    <name type="scientific">Spirodela intermedia</name>
    <name type="common">Intermediate duckweed</name>
    <dbReference type="NCBI Taxonomy" id="51605"/>
    <lineage>
        <taxon>Eukaryota</taxon>
        <taxon>Viridiplantae</taxon>
        <taxon>Streptophyta</taxon>
        <taxon>Embryophyta</taxon>
        <taxon>Tracheophyta</taxon>
        <taxon>Spermatophyta</taxon>
        <taxon>Magnoliopsida</taxon>
        <taxon>Liliopsida</taxon>
        <taxon>Araceae</taxon>
        <taxon>Lemnoideae</taxon>
        <taxon>Spirodela</taxon>
    </lineage>
</organism>
<evidence type="ECO:0000256" key="4">
    <source>
        <dbReference type="SAM" id="MobiDB-lite"/>
    </source>
</evidence>
<keyword evidence="7" id="KW-1185">Reference proteome</keyword>
<dbReference type="Proteomes" id="UP001189122">
    <property type="component" value="Unassembled WGS sequence"/>
</dbReference>
<protein>
    <recommendedName>
        <fullName evidence="5">C2 tensin-type domain-containing protein</fullName>
    </recommendedName>
</protein>
<dbReference type="PANTHER" id="PTHR45733">
    <property type="entry name" value="FORMIN-J"/>
    <property type="match status" value="1"/>
</dbReference>
<reference evidence="6 7" key="1">
    <citation type="submission" date="2019-12" db="EMBL/GenBank/DDBJ databases">
        <authorList>
            <person name="Scholz U."/>
            <person name="Mascher M."/>
            <person name="Fiebig A."/>
        </authorList>
    </citation>
    <scope>NUCLEOTIDE SEQUENCE</scope>
</reference>
<evidence type="ECO:0000313" key="7">
    <source>
        <dbReference type="Proteomes" id="UP001189122"/>
    </source>
</evidence>
<dbReference type="AlphaFoldDB" id="A0A7I8IKE3"/>
<comment type="subcellular location">
    <subcellularLocation>
        <location evidence="1">Membrane</location>
    </subcellularLocation>
</comment>
<keyword evidence="2" id="KW-0904">Protein phosphatase</keyword>
<feature type="region of interest" description="Disordered" evidence="4">
    <location>
        <begin position="621"/>
        <end position="641"/>
    </location>
</feature>
<dbReference type="InterPro" id="IPR029021">
    <property type="entry name" value="Prot-tyrosine_phosphatase-like"/>
</dbReference>
<dbReference type="Gene3D" id="2.60.40.1110">
    <property type="match status" value="1"/>
</dbReference>
<dbReference type="EMBL" id="LR743590">
    <property type="protein sequence ID" value="CAA2617753.1"/>
    <property type="molecule type" value="Genomic_DNA"/>
</dbReference>